<dbReference type="InterPro" id="IPR018490">
    <property type="entry name" value="cNMP-bd_dom_sf"/>
</dbReference>
<dbReference type="AlphaFoldDB" id="A0A1R2CSA1"/>
<feature type="compositionally biased region" description="Basic and acidic residues" evidence="2">
    <location>
        <begin position="319"/>
        <end position="328"/>
    </location>
</feature>
<dbReference type="InterPro" id="IPR019734">
    <property type="entry name" value="TPR_rpt"/>
</dbReference>
<dbReference type="PANTHER" id="PTHR23011">
    <property type="entry name" value="CYCLIC NUCLEOTIDE-BINDING DOMAIN CONTAINING PROTEIN"/>
    <property type="match status" value="1"/>
</dbReference>
<proteinExistence type="predicted"/>
<dbReference type="SUPFAM" id="SSF48452">
    <property type="entry name" value="TPR-like"/>
    <property type="match status" value="1"/>
</dbReference>
<feature type="domain" description="Cyclic nucleotide-binding" evidence="3">
    <location>
        <begin position="452"/>
        <end position="580"/>
    </location>
</feature>
<feature type="region of interest" description="Disordered" evidence="2">
    <location>
        <begin position="289"/>
        <end position="328"/>
    </location>
</feature>
<evidence type="ECO:0000313" key="5">
    <source>
        <dbReference type="Proteomes" id="UP000187209"/>
    </source>
</evidence>
<evidence type="ECO:0000256" key="2">
    <source>
        <dbReference type="SAM" id="MobiDB-lite"/>
    </source>
</evidence>
<feature type="compositionally biased region" description="Low complexity" evidence="2">
    <location>
        <begin position="289"/>
        <end position="298"/>
    </location>
</feature>
<dbReference type="InterPro" id="IPR011990">
    <property type="entry name" value="TPR-like_helical_dom_sf"/>
</dbReference>
<dbReference type="Pfam" id="PF00027">
    <property type="entry name" value="cNMP_binding"/>
    <property type="match status" value="1"/>
</dbReference>
<dbReference type="SMART" id="SM00028">
    <property type="entry name" value="TPR"/>
    <property type="match status" value="2"/>
</dbReference>
<dbReference type="Proteomes" id="UP000187209">
    <property type="component" value="Unassembled WGS sequence"/>
</dbReference>
<reference evidence="4 5" key="1">
    <citation type="submission" date="2016-11" db="EMBL/GenBank/DDBJ databases">
        <title>The macronuclear genome of Stentor coeruleus: a giant cell with tiny introns.</title>
        <authorList>
            <person name="Slabodnick M."/>
            <person name="Ruby J.G."/>
            <person name="Reiff S.B."/>
            <person name="Swart E.C."/>
            <person name="Gosai S."/>
            <person name="Prabakaran S."/>
            <person name="Witkowska E."/>
            <person name="Larue G.E."/>
            <person name="Fisher S."/>
            <person name="Freeman R.M."/>
            <person name="Gunawardena J."/>
            <person name="Chu W."/>
            <person name="Stover N.A."/>
            <person name="Gregory B.D."/>
            <person name="Nowacki M."/>
            <person name="Derisi J."/>
            <person name="Roy S.W."/>
            <person name="Marshall W.F."/>
            <person name="Sood P."/>
        </authorList>
    </citation>
    <scope>NUCLEOTIDE SEQUENCE [LARGE SCALE GENOMIC DNA]</scope>
    <source>
        <strain evidence="4">WM001</strain>
    </source>
</reference>
<evidence type="ECO:0000256" key="1">
    <source>
        <dbReference type="PROSITE-ProRule" id="PRU00339"/>
    </source>
</evidence>
<dbReference type="Gene3D" id="2.60.120.10">
    <property type="entry name" value="Jelly Rolls"/>
    <property type="match status" value="2"/>
</dbReference>
<dbReference type="PANTHER" id="PTHR23011:SF28">
    <property type="entry name" value="CYCLIC NUCLEOTIDE-BINDING DOMAIN CONTAINING PROTEIN"/>
    <property type="match status" value="1"/>
</dbReference>
<dbReference type="SMART" id="SM00100">
    <property type="entry name" value="cNMP"/>
    <property type="match status" value="1"/>
</dbReference>
<dbReference type="PROSITE" id="PS50042">
    <property type="entry name" value="CNMP_BINDING_3"/>
    <property type="match status" value="2"/>
</dbReference>
<feature type="repeat" description="TPR" evidence="1">
    <location>
        <begin position="121"/>
        <end position="154"/>
    </location>
</feature>
<dbReference type="Pfam" id="PF12895">
    <property type="entry name" value="ANAPC3"/>
    <property type="match status" value="1"/>
</dbReference>
<dbReference type="EMBL" id="MPUH01000072">
    <property type="protein sequence ID" value="OMJ91877.1"/>
    <property type="molecule type" value="Genomic_DNA"/>
</dbReference>
<dbReference type="InterPro" id="IPR000595">
    <property type="entry name" value="cNMP-bd_dom"/>
</dbReference>
<gene>
    <name evidence="4" type="ORF">SteCoe_5430</name>
</gene>
<keyword evidence="5" id="KW-1185">Reference proteome</keyword>
<feature type="region of interest" description="Disordered" evidence="2">
    <location>
        <begin position="250"/>
        <end position="272"/>
    </location>
</feature>
<name>A0A1R2CSA1_9CILI</name>
<dbReference type="PROSITE" id="PS50005">
    <property type="entry name" value="TPR"/>
    <property type="match status" value="1"/>
</dbReference>
<dbReference type="Gene3D" id="1.25.40.10">
    <property type="entry name" value="Tetratricopeptide repeat domain"/>
    <property type="match status" value="1"/>
</dbReference>
<dbReference type="SUPFAM" id="SSF51206">
    <property type="entry name" value="cAMP-binding domain-like"/>
    <property type="match status" value="2"/>
</dbReference>
<dbReference type="OrthoDB" id="429870at2759"/>
<evidence type="ECO:0000259" key="3">
    <source>
        <dbReference type="PROSITE" id="PS50042"/>
    </source>
</evidence>
<feature type="compositionally biased region" description="Basic residues" evidence="2">
    <location>
        <begin position="299"/>
        <end position="313"/>
    </location>
</feature>
<dbReference type="CDD" id="cd00038">
    <property type="entry name" value="CAP_ED"/>
    <property type="match status" value="1"/>
</dbReference>
<sequence length="820" mass="94388">MSSKSRNQSFIPYKIIHSTPNNSISNQESAMALFFHNYLPNKSAHGDNLTKLSTASSVHQQQISRITEFIPKEIPPSQCSHFANKTLCYFFDKAFLCSDKFEYDNAILLYNKVLSMDENNYEALNNIGICHMKKKHYLEALVYLEKALCLRPSLQSYMNKAIACLEGQMYDQVIETVERGILSLESNSEELHKIRTAALLQSGKISPALKDLDQKFLLDHHTQRVKSKYTPSPTPIQKTYRSRKHFLSTSPNELLGHFPSPSPLKVKHLKDPNASSHRKVFSSFDFYPKNSSDSSTSNKKPKRRTILRKKPHHQPPTIPDKKEPDPEKTYKLNKLKLLQLEKLEKQGLIQKDLSQGNLSNLHNFYKTFGTKDPCLDCDDNFFQAQEDLAKLRRSIEDFLITTVNNISDIQISKIPTMRITEHELEFLLNEFDLPNSMRKYGQIDDLLSRLEFFNNYDEDLRKKIYELSKIACYRPGETVFNQGDKGETLYVIIKGSVNIIKTSNDFGGYALTVDSIYDGSHFGDIALMNALKSNNLTLRTATCEACERTYLLAVPKDKYQKMLIEVQLKNVEDKTCFFRRVPVFKDIESKHLIALACYTTVKKYALNDIIQKKGEIPEGMNLVISGHVDLITEGYTIRDLFGSEFANARIHAFVCANYQGVRVKKRKSKSSFDGPYKNIINLDTQKDLKKFMPKDHNKDINKNAYILKDEMIFASLQPGDFFGGRVLLSNEKSKQKSKFTIVAKSNLVEIILITKSHLFYLPDEIKSQLRGIIEKSYEIDCPEDIDPGQMDKLFIQWQDYRKECVESIRRNKFIERNPVI</sequence>
<evidence type="ECO:0000313" key="4">
    <source>
        <dbReference type="EMBL" id="OMJ91877.1"/>
    </source>
</evidence>
<accession>A0A1R2CSA1</accession>
<keyword evidence="1" id="KW-0802">TPR repeat</keyword>
<feature type="domain" description="Cyclic nucleotide-binding" evidence="3">
    <location>
        <begin position="583"/>
        <end position="633"/>
    </location>
</feature>
<dbReference type="InterPro" id="IPR014710">
    <property type="entry name" value="RmlC-like_jellyroll"/>
</dbReference>
<organism evidence="4 5">
    <name type="scientific">Stentor coeruleus</name>
    <dbReference type="NCBI Taxonomy" id="5963"/>
    <lineage>
        <taxon>Eukaryota</taxon>
        <taxon>Sar</taxon>
        <taxon>Alveolata</taxon>
        <taxon>Ciliophora</taxon>
        <taxon>Postciliodesmatophora</taxon>
        <taxon>Heterotrichea</taxon>
        <taxon>Heterotrichida</taxon>
        <taxon>Stentoridae</taxon>
        <taxon>Stentor</taxon>
    </lineage>
</organism>
<protein>
    <recommendedName>
        <fullName evidence="3">Cyclic nucleotide-binding domain-containing protein</fullName>
    </recommendedName>
</protein>
<comment type="caution">
    <text evidence="4">The sequence shown here is derived from an EMBL/GenBank/DDBJ whole genome shotgun (WGS) entry which is preliminary data.</text>
</comment>